<dbReference type="PROSITE" id="PS50181">
    <property type="entry name" value="FBOX"/>
    <property type="match status" value="1"/>
</dbReference>
<dbReference type="CDD" id="cd22157">
    <property type="entry name" value="F-box_AtFBW1-like"/>
    <property type="match status" value="1"/>
</dbReference>
<feature type="domain" description="F-box" evidence="1">
    <location>
        <begin position="28"/>
        <end position="77"/>
    </location>
</feature>
<dbReference type="Gene3D" id="1.20.1280.50">
    <property type="match status" value="1"/>
</dbReference>
<dbReference type="Pfam" id="PF07734">
    <property type="entry name" value="FBA_1"/>
    <property type="match status" value="1"/>
</dbReference>
<proteinExistence type="predicted"/>
<gene>
    <name evidence="2" type="ORF">URODEC1_LOCUS10844</name>
</gene>
<accession>A0ABC8W790</accession>
<dbReference type="InterPro" id="IPR001810">
    <property type="entry name" value="F-box_dom"/>
</dbReference>
<sequence length="404" mass="45205">MLTSCRRVNRRFRRASLVGMEEGSSRRASAAAVLPDELIIEILARLPAKSLCRFSCVSRAWRALISDPANRRRFAQTLSGIFFSRPGSKPPWFFVGLSASPPPGVDTALSFLPPTCGKMELVNSCNGLLLVRCTGARESRSPPFYVVCNPATGEWITLPQPTHAPGLMSNLDTCSAALGFDPAASSNFYVFQLVQEYGRDIVQAVEIYSSETDRWVLRESGWSEDKLIHFTRQMTYFKGFLHLCDMSSAVASVDTEGQTWRFSRVLSDTISGNCISVGSSQRRLLCVYDDAWQNDAMLIYVLEDHDSEERVWTFKHSISKPGLTLRGGWDYYIAAFHPDSDLIFFFDLSQKRLMSYDMKHSDVHVICTLGKVPNIVDGMVFNVRRPFLPYVPLYSGALASPGVN</sequence>
<dbReference type="PANTHER" id="PTHR35546:SF80">
    <property type="entry name" value="F-BOX DOMAIN CONTAINING PROTEIN EXPRESSED"/>
    <property type="match status" value="1"/>
</dbReference>
<keyword evidence="3" id="KW-1185">Reference proteome</keyword>
<organism evidence="2 3">
    <name type="scientific">Urochloa decumbens</name>
    <dbReference type="NCBI Taxonomy" id="240449"/>
    <lineage>
        <taxon>Eukaryota</taxon>
        <taxon>Viridiplantae</taxon>
        <taxon>Streptophyta</taxon>
        <taxon>Embryophyta</taxon>
        <taxon>Tracheophyta</taxon>
        <taxon>Spermatophyta</taxon>
        <taxon>Magnoliopsida</taxon>
        <taxon>Liliopsida</taxon>
        <taxon>Poales</taxon>
        <taxon>Poaceae</taxon>
        <taxon>PACMAD clade</taxon>
        <taxon>Panicoideae</taxon>
        <taxon>Panicodae</taxon>
        <taxon>Paniceae</taxon>
        <taxon>Melinidinae</taxon>
        <taxon>Urochloa</taxon>
    </lineage>
</organism>
<dbReference type="SMART" id="SM00256">
    <property type="entry name" value="FBOX"/>
    <property type="match status" value="1"/>
</dbReference>
<dbReference type="Proteomes" id="UP001497457">
    <property type="component" value="Chromosome 11b"/>
</dbReference>
<dbReference type="SUPFAM" id="SSF81383">
    <property type="entry name" value="F-box domain"/>
    <property type="match status" value="1"/>
</dbReference>
<dbReference type="EMBL" id="OZ075121">
    <property type="protein sequence ID" value="CAL4903954.1"/>
    <property type="molecule type" value="Genomic_DNA"/>
</dbReference>
<dbReference type="InterPro" id="IPR036047">
    <property type="entry name" value="F-box-like_dom_sf"/>
</dbReference>
<dbReference type="InterPro" id="IPR055290">
    <property type="entry name" value="At3g26010-like"/>
</dbReference>
<reference evidence="2" key="1">
    <citation type="submission" date="2024-10" db="EMBL/GenBank/DDBJ databases">
        <authorList>
            <person name="Ryan C."/>
        </authorList>
    </citation>
    <scope>NUCLEOTIDE SEQUENCE [LARGE SCALE GENOMIC DNA]</scope>
</reference>
<evidence type="ECO:0000313" key="2">
    <source>
        <dbReference type="EMBL" id="CAL4903954.1"/>
    </source>
</evidence>
<dbReference type="AlphaFoldDB" id="A0ABC8W790"/>
<dbReference type="SUPFAM" id="SSF63825">
    <property type="entry name" value="YWTD domain"/>
    <property type="match status" value="1"/>
</dbReference>
<dbReference type="PANTHER" id="PTHR35546">
    <property type="entry name" value="F-BOX PROTEIN INTERACTION DOMAIN PROTEIN-RELATED"/>
    <property type="match status" value="1"/>
</dbReference>
<protein>
    <recommendedName>
        <fullName evidence="1">F-box domain-containing protein</fullName>
    </recommendedName>
</protein>
<dbReference type="Pfam" id="PF00646">
    <property type="entry name" value="F-box"/>
    <property type="match status" value="1"/>
</dbReference>
<evidence type="ECO:0000259" key="1">
    <source>
        <dbReference type="PROSITE" id="PS50181"/>
    </source>
</evidence>
<evidence type="ECO:0000313" key="3">
    <source>
        <dbReference type="Proteomes" id="UP001497457"/>
    </source>
</evidence>
<dbReference type="InterPro" id="IPR006527">
    <property type="entry name" value="F-box-assoc_dom_typ1"/>
</dbReference>
<name>A0ABC8W790_9POAL</name>